<dbReference type="EMBL" id="GBXM01054731">
    <property type="protein sequence ID" value="JAH53846.1"/>
    <property type="molecule type" value="Transcribed_RNA"/>
</dbReference>
<proteinExistence type="predicted"/>
<organism evidence="1">
    <name type="scientific">Anguilla anguilla</name>
    <name type="common">European freshwater eel</name>
    <name type="synonym">Muraena anguilla</name>
    <dbReference type="NCBI Taxonomy" id="7936"/>
    <lineage>
        <taxon>Eukaryota</taxon>
        <taxon>Metazoa</taxon>
        <taxon>Chordata</taxon>
        <taxon>Craniata</taxon>
        <taxon>Vertebrata</taxon>
        <taxon>Euteleostomi</taxon>
        <taxon>Actinopterygii</taxon>
        <taxon>Neopterygii</taxon>
        <taxon>Teleostei</taxon>
        <taxon>Anguilliformes</taxon>
        <taxon>Anguillidae</taxon>
        <taxon>Anguilla</taxon>
    </lineage>
</organism>
<reference evidence="1" key="1">
    <citation type="submission" date="2014-11" db="EMBL/GenBank/DDBJ databases">
        <authorList>
            <person name="Amaro Gonzalez C."/>
        </authorList>
    </citation>
    <scope>NUCLEOTIDE SEQUENCE</scope>
</reference>
<sequence length="49" mass="5400">MNPNTASDPSLLLTNCSPLPEFPSARKLAGQTRRLVFILPCYEAAIRPE</sequence>
<dbReference type="AlphaFoldDB" id="A0A0E9TJU2"/>
<accession>A0A0E9TJU2</accession>
<reference evidence="1" key="2">
    <citation type="journal article" date="2015" name="Fish Shellfish Immunol.">
        <title>Early steps in the European eel (Anguilla anguilla)-Vibrio vulnificus interaction in the gills: Role of the RtxA13 toxin.</title>
        <authorList>
            <person name="Callol A."/>
            <person name="Pajuelo D."/>
            <person name="Ebbesson L."/>
            <person name="Teles M."/>
            <person name="MacKenzie S."/>
            <person name="Amaro C."/>
        </authorList>
    </citation>
    <scope>NUCLEOTIDE SEQUENCE</scope>
</reference>
<evidence type="ECO:0000313" key="1">
    <source>
        <dbReference type="EMBL" id="JAH53846.1"/>
    </source>
</evidence>
<protein>
    <submittedName>
        <fullName evidence="1">Uncharacterized protein</fullName>
    </submittedName>
</protein>
<name>A0A0E9TJU2_ANGAN</name>